<dbReference type="InterPro" id="IPR011991">
    <property type="entry name" value="ArsR-like_HTH"/>
</dbReference>
<dbReference type="CDD" id="cd00090">
    <property type="entry name" value="HTH_ARSR"/>
    <property type="match status" value="1"/>
</dbReference>
<feature type="non-terminal residue" evidence="4">
    <location>
        <position position="1"/>
    </location>
</feature>
<evidence type="ECO:0000256" key="2">
    <source>
        <dbReference type="PIRSR" id="PIRSR640198-2"/>
    </source>
</evidence>
<dbReference type="Gene3D" id="1.10.3290.10">
    <property type="entry name" value="Fido-like domain"/>
    <property type="match status" value="1"/>
</dbReference>
<dbReference type="SUPFAM" id="SSF140931">
    <property type="entry name" value="Fic-like"/>
    <property type="match status" value="1"/>
</dbReference>
<evidence type="ECO:0000256" key="1">
    <source>
        <dbReference type="PIRSR" id="PIRSR640198-1"/>
    </source>
</evidence>
<accession>A0A2M7XE57</accession>
<dbReference type="AlphaFoldDB" id="A0A2M7XE57"/>
<comment type="caution">
    <text evidence="4">The sequence shown here is derived from an EMBL/GenBank/DDBJ whole genome shotgun (WGS) entry which is preliminary data.</text>
</comment>
<proteinExistence type="predicted"/>
<dbReference type="Proteomes" id="UP000229385">
    <property type="component" value="Unassembled WGS sequence"/>
</dbReference>
<name>A0A2M7XE57_9BACT</name>
<protein>
    <submittedName>
        <fullName evidence="4">Fic family protein</fullName>
    </submittedName>
</protein>
<evidence type="ECO:0000313" key="5">
    <source>
        <dbReference type="Proteomes" id="UP000229385"/>
    </source>
</evidence>
<dbReference type="InterPro" id="IPR003812">
    <property type="entry name" value="Fido"/>
</dbReference>
<evidence type="ECO:0000259" key="3">
    <source>
        <dbReference type="PROSITE" id="PS51459"/>
    </source>
</evidence>
<dbReference type="InterPro" id="IPR036390">
    <property type="entry name" value="WH_DNA-bd_sf"/>
</dbReference>
<dbReference type="InterPro" id="IPR036388">
    <property type="entry name" value="WH-like_DNA-bd_sf"/>
</dbReference>
<dbReference type="PANTHER" id="PTHR13504:SF38">
    <property type="entry name" value="FIDO DOMAIN-CONTAINING PROTEIN"/>
    <property type="match status" value="1"/>
</dbReference>
<feature type="active site" evidence="1">
    <location>
        <position position="99"/>
    </location>
</feature>
<dbReference type="EMBL" id="PFWU01000010">
    <property type="protein sequence ID" value="PJA46135.1"/>
    <property type="molecule type" value="Genomic_DNA"/>
</dbReference>
<feature type="domain" description="Fido" evidence="3">
    <location>
        <begin position="11"/>
        <end position="168"/>
    </location>
</feature>
<dbReference type="GO" id="GO:0005524">
    <property type="term" value="F:ATP binding"/>
    <property type="evidence" value="ECO:0007669"/>
    <property type="project" value="UniProtKB-KW"/>
</dbReference>
<dbReference type="PROSITE" id="PS51459">
    <property type="entry name" value="FIDO"/>
    <property type="match status" value="1"/>
</dbReference>
<dbReference type="SUPFAM" id="SSF46785">
    <property type="entry name" value="Winged helix' DNA-binding domain"/>
    <property type="match status" value="1"/>
</dbReference>
<dbReference type="Gene3D" id="1.10.10.10">
    <property type="entry name" value="Winged helix-like DNA-binding domain superfamily/Winged helix DNA-binding domain"/>
    <property type="match status" value="1"/>
</dbReference>
<feature type="binding site" evidence="2">
    <location>
        <begin position="141"/>
        <end position="142"/>
    </location>
    <ligand>
        <name>ATP</name>
        <dbReference type="ChEBI" id="CHEBI:30616"/>
    </ligand>
</feature>
<keyword evidence="2" id="KW-0067">ATP-binding</keyword>
<feature type="binding site" evidence="2">
    <location>
        <begin position="103"/>
        <end position="110"/>
    </location>
    <ligand>
        <name>ATP</name>
        <dbReference type="ChEBI" id="CHEBI:30616"/>
    </ligand>
</feature>
<sequence>IDIDGLFNRFVSIENLFYAWELFRKGKRHRGEYKKMENNVEMFNESGQSLGIVFETTPAYLTPKQMQELVQWTSWALDESDYHPLLIIGNFLVEFLAIHPFQDGNGRLSRILTNMLMLKVGYAYVPYVSHEKLVEENKADYYLALRRSQKALNGSHPTVEAWLEFFLGICKEQAEQAIELLSHENLERLLSPKQLTVWNYLNEAKEAPPREIAKATGVARPTVSQALDVLLRLKKIERLGQGRSTRYKIL</sequence>
<dbReference type="PANTHER" id="PTHR13504">
    <property type="entry name" value="FIDO DOMAIN-CONTAINING PROTEIN DDB_G0283145"/>
    <property type="match status" value="1"/>
</dbReference>
<keyword evidence="2" id="KW-0547">Nucleotide-binding</keyword>
<dbReference type="InterPro" id="IPR040198">
    <property type="entry name" value="Fido_containing"/>
</dbReference>
<dbReference type="InterPro" id="IPR036597">
    <property type="entry name" value="Fido-like_dom_sf"/>
</dbReference>
<organism evidence="4 5">
    <name type="scientific">Candidatus Uhrbacteria bacterium CG_4_9_14_3_um_filter_50_9</name>
    <dbReference type="NCBI Taxonomy" id="1975035"/>
    <lineage>
        <taxon>Bacteria</taxon>
        <taxon>Candidatus Uhriibacteriota</taxon>
    </lineage>
</organism>
<reference evidence="5" key="1">
    <citation type="submission" date="2017-09" db="EMBL/GenBank/DDBJ databases">
        <title>Depth-based differentiation of microbial function through sediment-hosted aquifers and enrichment of novel symbionts in the deep terrestrial subsurface.</title>
        <authorList>
            <person name="Probst A.J."/>
            <person name="Ladd B."/>
            <person name="Jarett J.K."/>
            <person name="Geller-Mcgrath D.E."/>
            <person name="Sieber C.M.K."/>
            <person name="Emerson J.B."/>
            <person name="Anantharaman K."/>
            <person name="Thomas B.C."/>
            <person name="Malmstrom R."/>
            <person name="Stieglmeier M."/>
            <person name="Klingl A."/>
            <person name="Woyke T."/>
            <person name="Ryan C.M."/>
            <person name="Banfield J.F."/>
        </authorList>
    </citation>
    <scope>NUCLEOTIDE SEQUENCE [LARGE SCALE GENOMIC DNA]</scope>
</reference>
<dbReference type="Pfam" id="PF02661">
    <property type="entry name" value="Fic"/>
    <property type="match status" value="1"/>
</dbReference>
<evidence type="ECO:0000313" key="4">
    <source>
        <dbReference type="EMBL" id="PJA46135.1"/>
    </source>
</evidence>
<gene>
    <name evidence="4" type="ORF">CO174_00870</name>
</gene>